<keyword evidence="2" id="KW-1185">Reference proteome</keyword>
<sequence length="166" mass="19054">MFKEEFHVNALLLLNIQPLFKTNCSLLKPVIHERSMPRKPIHSTPKTIVNRETSENWHGVDRKVGCPSRLRFHCSCLGSFWSLKWFDGQDAVILFKFKRYLHYTQKDIYTIIQFRVAVSSFVVEYETLDFGGHLDGLAVNTEVEGAWEGCGSLRFTEEIREAGGSG</sequence>
<name>A0A4Y2L3I6_ARAVE</name>
<accession>A0A4Y2L3I6</accession>
<gene>
    <name evidence="1" type="ORF">AVEN_240529_1</name>
</gene>
<organism evidence="1 2">
    <name type="scientific">Araneus ventricosus</name>
    <name type="common">Orbweaver spider</name>
    <name type="synonym">Epeira ventricosa</name>
    <dbReference type="NCBI Taxonomy" id="182803"/>
    <lineage>
        <taxon>Eukaryota</taxon>
        <taxon>Metazoa</taxon>
        <taxon>Ecdysozoa</taxon>
        <taxon>Arthropoda</taxon>
        <taxon>Chelicerata</taxon>
        <taxon>Arachnida</taxon>
        <taxon>Araneae</taxon>
        <taxon>Araneomorphae</taxon>
        <taxon>Entelegynae</taxon>
        <taxon>Araneoidea</taxon>
        <taxon>Araneidae</taxon>
        <taxon>Araneus</taxon>
    </lineage>
</organism>
<proteinExistence type="predicted"/>
<protein>
    <submittedName>
        <fullName evidence="1">Uncharacterized protein</fullName>
    </submittedName>
</protein>
<reference evidence="1 2" key="1">
    <citation type="journal article" date="2019" name="Sci. Rep.">
        <title>Orb-weaving spider Araneus ventricosus genome elucidates the spidroin gene catalogue.</title>
        <authorList>
            <person name="Kono N."/>
            <person name="Nakamura H."/>
            <person name="Ohtoshi R."/>
            <person name="Moran D.A.P."/>
            <person name="Shinohara A."/>
            <person name="Yoshida Y."/>
            <person name="Fujiwara M."/>
            <person name="Mori M."/>
            <person name="Tomita M."/>
            <person name="Arakawa K."/>
        </authorList>
    </citation>
    <scope>NUCLEOTIDE SEQUENCE [LARGE SCALE GENOMIC DNA]</scope>
</reference>
<dbReference type="AlphaFoldDB" id="A0A4Y2L3I6"/>
<evidence type="ECO:0000313" key="1">
    <source>
        <dbReference type="EMBL" id="GBN09158.1"/>
    </source>
</evidence>
<comment type="caution">
    <text evidence="1">The sequence shown here is derived from an EMBL/GenBank/DDBJ whole genome shotgun (WGS) entry which is preliminary data.</text>
</comment>
<dbReference type="Proteomes" id="UP000499080">
    <property type="component" value="Unassembled WGS sequence"/>
</dbReference>
<evidence type="ECO:0000313" key="2">
    <source>
        <dbReference type="Proteomes" id="UP000499080"/>
    </source>
</evidence>
<dbReference type="EMBL" id="BGPR01005326">
    <property type="protein sequence ID" value="GBN09158.1"/>
    <property type="molecule type" value="Genomic_DNA"/>
</dbReference>